<dbReference type="EMBL" id="BKCP01008626">
    <property type="protein sequence ID" value="GER49520.1"/>
    <property type="molecule type" value="Genomic_DNA"/>
</dbReference>
<accession>A0A5A7QWB7</accession>
<keyword evidence="3" id="KW-1185">Reference proteome</keyword>
<name>A0A5A7QWB7_STRAF</name>
<gene>
    <name evidence="2" type="ORF">STAS_26770</name>
</gene>
<dbReference type="Proteomes" id="UP000325081">
    <property type="component" value="Unassembled WGS sequence"/>
</dbReference>
<organism evidence="2 3">
    <name type="scientific">Striga asiatica</name>
    <name type="common">Asiatic witchweed</name>
    <name type="synonym">Buchnera asiatica</name>
    <dbReference type="NCBI Taxonomy" id="4170"/>
    <lineage>
        <taxon>Eukaryota</taxon>
        <taxon>Viridiplantae</taxon>
        <taxon>Streptophyta</taxon>
        <taxon>Embryophyta</taxon>
        <taxon>Tracheophyta</taxon>
        <taxon>Spermatophyta</taxon>
        <taxon>Magnoliopsida</taxon>
        <taxon>eudicotyledons</taxon>
        <taxon>Gunneridae</taxon>
        <taxon>Pentapetalae</taxon>
        <taxon>asterids</taxon>
        <taxon>lamiids</taxon>
        <taxon>Lamiales</taxon>
        <taxon>Orobanchaceae</taxon>
        <taxon>Buchnereae</taxon>
        <taxon>Striga</taxon>
    </lineage>
</organism>
<feature type="region of interest" description="Disordered" evidence="1">
    <location>
        <begin position="1"/>
        <end position="20"/>
    </location>
</feature>
<evidence type="ECO:0000256" key="1">
    <source>
        <dbReference type="SAM" id="MobiDB-lite"/>
    </source>
</evidence>
<comment type="caution">
    <text evidence="2">The sequence shown here is derived from an EMBL/GenBank/DDBJ whole genome shotgun (WGS) entry which is preliminary data.</text>
</comment>
<protein>
    <submittedName>
        <fullName evidence="2">Leucine-rich repeat protein kinase family protein</fullName>
    </submittedName>
</protein>
<feature type="region of interest" description="Disordered" evidence="1">
    <location>
        <begin position="78"/>
        <end position="101"/>
    </location>
</feature>
<sequence>MRRLRASVASCSDSRGGSVRGGRKYGVSFPVDFSFSGRQCRALNPHHRLVFTACESPAEIGNRSNLGADELNPKFHRQPEINIQPSIPSSPPPSDEKYAGTPTFHPEVWKFRWMSKKGDIHGEESRPGGLIVGMAEHN</sequence>
<evidence type="ECO:0000313" key="3">
    <source>
        <dbReference type="Proteomes" id="UP000325081"/>
    </source>
</evidence>
<dbReference type="AlphaFoldDB" id="A0A5A7QWB7"/>
<reference evidence="3" key="1">
    <citation type="journal article" date="2019" name="Curr. Biol.">
        <title>Genome Sequence of Striga asiatica Provides Insight into the Evolution of Plant Parasitism.</title>
        <authorList>
            <person name="Yoshida S."/>
            <person name="Kim S."/>
            <person name="Wafula E.K."/>
            <person name="Tanskanen J."/>
            <person name="Kim Y.M."/>
            <person name="Honaas L."/>
            <person name="Yang Z."/>
            <person name="Spallek T."/>
            <person name="Conn C.E."/>
            <person name="Ichihashi Y."/>
            <person name="Cheong K."/>
            <person name="Cui S."/>
            <person name="Der J.P."/>
            <person name="Gundlach H."/>
            <person name="Jiao Y."/>
            <person name="Hori C."/>
            <person name="Ishida J.K."/>
            <person name="Kasahara H."/>
            <person name="Kiba T."/>
            <person name="Kim M.S."/>
            <person name="Koo N."/>
            <person name="Laohavisit A."/>
            <person name="Lee Y.H."/>
            <person name="Lumba S."/>
            <person name="McCourt P."/>
            <person name="Mortimer J.C."/>
            <person name="Mutuku J.M."/>
            <person name="Nomura T."/>
            <person name="Sasaki-Sekimoto Y."/>
            <person name="Seto Y."/>
            <person name="Wang Y."/>
            <person name="Wakatake T."/>
            <person name="Sakakibara H."/>
            <person name="Demura T."/>
            <person name="Yamaguchi S."/>
            <person name="Yoneyama K."/>
            <person name="Manabe R.I."/>
            <person name="Nelson D.C."/>
            <person name="Schulman A.H."/>
            <person name="Timko M.P."/>
            <person name="dePamphilis C.W."/>
            <person name="Choi D."/>
            <person name="Shirasu K."/>
        </authorList>
    </citation>
    <scope>NUCLEOTIDE SEQUENCE [LARGE SCALE GENOMIC DNA]</scope>
    <source>
        <strain evidence="3">cv. UVA1</strain>
    </source>
</reference>
<keyword evidence="2" id="KW-0808">Transferase</keyword>
<keyword evidence="2" id="KW-0418">Kinase</keyword>
<proteinExistence type="predicted"/>
<evidence type="ECO:0000313" key="2">
    <source>
        <dbReference type="EMBL" id="GER49520.1"/>
    </source>
</evidence>
<dbReference type="GO" id="GO:0016301">
    <property type="term" value="F:kinase activity"/>
    <property type="evidence" value="ECO:0007669"/>
    <property type="project" value="UniProtKB-KW"/>
</dbReference>